<evidence type="ECO:0000256" key="4">
    <source>
        <dbReference type="ARBA" id="ARBA00022490"/>
    </source>
</evidence>
<dbReference type="GO" id="GO:0034587">
    <property type="term" value="P:piRNA processing"/>
    <property type="evidence" value="ECO:0007669"/>
    <property type="project" value="TreeGrafter"/>
</dbReference>
<feature type="non-terminal residue" evidence="10">
    <location>
        <position position="1"/>
    </location>
</feature>
<organism evidence="10">
    <name type="scientific">Oncopeltus fasciatus</name>
    <name type="common">Large milkweed bug</name>
    <dbReference type="NCBI Taxonomy" id="7536"/>
    <lineage>
        <taxon>Eukaryota</taxon>
        <taxon>Metazoa</taxon>
        <taxon>Ecdysozoa</taxon>
        <taxon>Arthropoda</taxon>
        <taxon>Hexapoda</taxon>
        <taxon>Insecta</taxon>
        <taxon>Pterygota</taxon>
        <taxon>Neoptera</taxon>
        <taxon>Paraneoptera</taxon>
        <taxon>Hemiptera</taxon>
        <taxon>Heteroptera</taxon>
        <taxon>Panheteroptera</taxon>
        <taxon>Pentatomomorpha</taxon>
        <taxon>Lygaeoidea</taxon>
        <taxon>Lygaeidae</taxon>
        <taxon>Lygaeinae</taxon>
        <taxon>Oncopeltus</taxon>
    </lineage>
</organism>
<dbReference type="InterPro" id="IPR024970">
    <property type="entry name" value="Maelstrom"/>
</dbReference>
<name>M9VTU9_ONCFA</name>
<evidence type="ECO:0000256" key="7">
    <source>
        <dbReference type="ARBA" id="ARBA00023158"/>
    </source>
</evidence>
<evidence type="ECO:0000256" key="8">
    <source>
        <dbReference type="ARBA" id="ARBA00023242"/>
    </source>
</evidence>
<dbReference type="EMBL" id="KC261584">
    <property type="protein sequence ID" value="AGJ83343.1"/>
    <property type="molecule type" value="mRNA"/>
</dbReference>
<dbReference type="Pfam" id="PF13017">
    <property type="entry name" value="Maelstrom"/>
    <property type="match status" value="1"/>
</dbReference>
<dbReference type="PANTHER" id="PTHR21358:SF4">
    <property type="entry name" value="PROTEIN MAELSTROM HOMOLOG"/>
    <property type="match status" value="1"/>
</dbReference>
<evidence type="ECO:0000259" key="9">
    <source>
        <dbReference type="Pfam" id="PF13017"/>
    </source>
</evidence>
<feature type="non-terminal residue" evidence="10">
    <location>
        <position position="181"/>
    </location>
</feature>
<keyword evidence="8" id="KW-0539">Nucleus</keyword>
<feature type="domain" description="Maelstrom" evidence="9">
    <location>
        <begin position="5"/>
        <end position="110"/>
    </location>
</feature>
<dbReference type="GO" id="GO:0045892">
    <property type="term" value="P:negative regulation of DNA-templated transcription"/>
    <property type="evidence" value="ECO:0007669"/>
    <property type="project" value="TreeGrafter"/>
</dbReference>
<comment type="subcellular location">
    <subcellularLocation>
        <location evidence="2">Cytoplasm</location>
    </subcellularLocation>
    <subcellularLocation>
        <location evidence="1">Nucleus</location>
    </subcellularLocation>
</comment>
<evidence type="ECO:0000256" key="3">
    <source>
        <dbReference type="ARBA" id="ARBA00007057"/>
    </source>
</evidence>
<dbReference type="GO" id="GO:0005634">
    <property type="term" value="C:nucleus"/>
    <property type="evidence" value="ECO:0007669"/>
    <property type="project" value="UniProtKB-SubCell"/>
</dbReference>
<dbReference type="GO" id="GO:0007283">
    <property type="term" value="P:spermatogenesis"/>
    <property type="evidence" value="ECO:0007669"/>
    <property type="project" value="TreeGrafter"/>
</dbReference>
<dbReference type="GO" id="GO:0007140">
    <property type="term" value="P:male meiotic nuclear division"/>
    <property type="evidence" value="ECO:0007669"/>
    <property type="project" value="TreeGrafter"/>
</dbReference>
<keyword evidence="4" id="KW-0963">Cytoplasm</keyword>
<protein>
    <submittedName>
        <fullName evidence="10">Maelstrom</fullName>
    </submittedName>
</protein>
<dbReference type="GO" id="GO:0030154">
    <property type="term" value="P:cell differentiation"/>
    <property type="evidence" value="ECO:0007669"/>
    <property type="project" value="UniProtKB-KW"/>
</dbReference>
<dbReference type="GO" id="GO:0043186">
    <property type="term" value="C:P granule"/>
    <property type="evidence" value="ECO:0007669"/>
    <property type="project" value="TreeGrafter"/>
</dbReference>
<dbReference type="AlphaFoldDB" id="M9VTU9"/>
<dbReference type="GO" id="GO:0043565">
    <property type="term" value="F:sequence-specific DNA binding"/>
    <property type="evidence" value="ECO:0007669"/>
    <property type="project" value="TreeGrafter"/>
</dbReference>
<keyword evidence="6" id="KW-0238">DNA-binding</keyword>
<evidence type="ECO:0000256" key="6">
    <source>
        <dbReference type="ARBA" id="ARBA00023125"/>
    </source>
</evidence>
<keyword evidence="7" id="KW-0943">RNA-mediated gene silencing</keyword>
<dbReference type="GO" id="GO:0060964">
    <property type="term" value="P:regulation of miRNA-mediated gene silencing"/>
    <property type="evidence" value="ECO:0007669"/>
    <property type="project" value="InterPro"/>
</dbReference>
<evidence type="ECO:0000313" key="10">
    <source>
        <dbReference type="EMBL" id="AGJ83343.1"/>
    </source>
</evidence>
<evidence type="ECO:0000256" key="5">
    <source>
        <dbReference type="ARBA" id="ARBA00022782"/>
    </source>
</evidence>
<proteinExistence type="evidence at transcript level"/>
<dbReference type="InterPro" id="IPR039259">
    <property type="entry name" value="Protein_maelstrom"/>
</dbReference>
<reference evidence="10" key="1">
    <citation type="journal article" date="2013" name="Biol. Open">
        <title>Evidence against a germ plasm in the milkweed bug Oncopeltus fasciatus, a hemimetabolous insect.</title>
        <authorList>
            <person name="Ewen-Campen B."/>
            <person name="Jones T."/>
            <person name="Extavour C.G."/>
        </authorList>
    </citation>
    <scope>NUCLEOTIDE SEQUENCE</scope>
</reference>
<evidence type="ECO:0000256" key="2">
    <source>
        <dbReference type="ARBA" id="ARBA00004496"/>
    </source>
</evidence>
<keyword evidence="5" id="KW-0221">Differentiation</keyword>
<evidence type="ECO:0000256" key="1">
    <source>
        <dbReference type="ARBA" id="ARBA00004123"/>
    </source>
</evidence>
<sequence length="181" mass="20649">AVRCALETMCDAARVDPTVFRVYHLDILFYEIIQILRPKDFFSTALMRSELEKDTFSYAQNLGCYFHDEIDSTINCSLSIVVRWIFTMCDHCCKYLNVNLILGYHVPVEVDVNWKKTTIKSADDMVTAAMGNLSFINEAEKDLWKEKGNKLNPCVTPGDTVRFPKSLMSTKIGARFDADPV</sequence>
<accession>M9VTU9</accession>
<comment type="similarity">
    <text evidence="3">Belongs to the maelstrom family.</text>
</comment>
<dbReference type="PANTHER" id="PTHR21358">
    <property type="entry name" value="PROTEIN MAELSTROM HOMOLOG"/>
    <property type="match status" value="1"/>
</dbReference>